<feature type="compositionally biased region" description="Acidic residues" evidence="1">
    <location>
        <begin position="36"/>
        <end position="50"/>
    </location>
</feature>
<dbReference type="EMBL" id="OK636206">
    <property type="protein sequence ID" value="UZA97538.1"/>
    <property type="molecule type" value="Genomic_RNA"/>
</dbReference>
<sequence length="536" mass="59179">MSSRTSKPSRKVDAESGFNRTRPGKKPAHQPPPSDHEEEVDSNSDLESELEMPVKDDSRRRGKVAQKASKAPSRDNRRKIITGRQADDTLASDKEEETSSSVAPHMMLMLGAAFHLAIGSISQPSVSHFIPSCGNMFWMLNDMAALLADNTLLHEMYPGYVSISLYLYYSHVYFYQVLRAREAAGHGILSRIERRVLTLYKQVGPPESWPIAAPMIGFISSIGAYKSENPMFSWIVPSLPDFSTNHAGTARAPTYGLTGLNEVVSSSRVPLVPAFQEFLKNIGASVANFTEGVLYPKTDITLAAANTFCGIAGSTATDAAFQSLAFNESWNAAFESDSINGQIEFSTKRKVIRRWNVPQVVATTELTNLQSWLGLQDTNEHEWMKHLLVTSSMVNRFFPGSTTLAEISPLTTLGRLTVVKYDVATARAAADDKWYHTRHNWKLTSYGYTNTDQGIIDTKIGIISGARAEYSNNTFPALARQVSPAYAGPFFVDQNAADHELKESFISESATSVDPVRRFAELLSSYFDESAGRAKK</sequence>
<feature type="region of interest" description="Disordered" evidence="1">
    <location>
        <begin position="1"/>
        <end position="99"/>
    </location>
</feature>
<evidence type="ECO:0000256" key="1">
    <source>
        <dbReference type="SAM" id="MobiDB-lite"/>
    </source>
</evidence>
<protein>
    <submittedName>
        <fullName evidence="2">Capsid protein</fullName>
    </submittedName>
</protein>
<accession>A0A9E7V864</accession>
<organism evidence="2">
    <name type="scientific">Lentinula edodes partitivirus 4</name>
    <dbReference type="NCBI Taxonomy" id="2992855"/>
    <lineage>
        <taxon>Viruses</taxon>
        <taxon>Riboviria</taxon>
        <taxon>Orthornavirae</taxon>
        <taxon>Pisuviricota</taxon>
        <taxon>Duplopiviricetes</taxon>
        <taxon>Durnavirales</taxon>
        <taxon>Partitiviridae</taxon>
    </lineage>
</organism>
<proteinExistence type="predicted"/>
<evidence type="ECO:0000313" key="2">
    <source>
        <dbReference type="EMBL" id="UZA97538.1"/>
    </source>
</evidence>
<reference evidence="2" key="1">
    <citation type="submission" date="2021-10" db="EMBL/GenBank/DDBJ databases">
        <authorList>
            <person name="Liu C."/>
            <person name="Xu Z."/>
            <person name="Bian Y."/>
            <person name="Guo M."/>
        </authorList>
    </citation>
    <scope>NUCLEOTIDE SEQUENCE</scope>
    <source>
        <strain evidence="2">LED2-2</strain>
    </source>
</reference>
<name>A0A9E7V864_9VIRU</name>
<gene>
    <name evidence="2" type="primary">CP</name>
</gene>